<sequence length="185" mass="20939">MCPAYVLMSRSVTNPHNSPSSSYTTLFPTTSSPSVSSSSLHLYSQPNTALDSPSDRTCLDFIGQPLLRGLVYLLFVGDAPPSDKTNAIDRNIFKLSSRMHIRDLEFQGLENVKLMQGYHFRVSPFQDIDPIDDEGGKLKASFCLGFESILIRANLEYRVLVTMKQVRLVILKPFKKLKMKYYYDS</sequence>
<dbReference type="AlphaFoldDB" id="A0A3S5CG01"/>
<keyword evidence="2" id="KW-1185">Reference proteome</keyword>
<proteinExistence type="predicted"/>
<comment type="caution">
    <text evidence="1">The sequence shown here is derived from an EMBL/GenBank/DDBJ whole genome shotgun (WGS) entry which is preliminary data.</text>
</comment>
<gene>
    <name evidence="1" type="ORF">PXEA_LOCUS11506</name>
</gene>
<protein>
    <submittedName>
        <fullName evidence="1">Uncharacterized protein</fullName>
    </submittedName>
</protein>
<reference evidence="1" key="1">
    <citation type="submission" date="2018-11" db="EMBL/GenBank/DDBJ databases">
        <authorList>
            <consortium name="Pathogen Informatics"/>
        </authorList>
    </citation>
    <scope>NUCLEOTIDE SEQUENCE</scope>
</reference>
<dbReference type="EMBL" id="CAAALY010035503">
    <property type="protein sequence ID" value="VEL18066.1"/>
    <property type="molecule type" value="Genomic_DNA"/>
</dbReference>
<name>A0A3S5CG01_9PLAT</name>
<evidence type="ECO:0000313" key="2">
    <source>
        <dbReference type="Proteomes" id="UP000784294"/>
    </source>
</evidence>
<accession>A0A3S5CG01</accession>
<evidence type="ECO:0000313" key="1">
    <source>
        <dbReference type="EMBL" id="VEL18066.1"/>
    </source>
</evidence>
<organism evidence="1 2">
    <name type="scientific">Protopolystoma xenopodis</name>
    <dbReference type="NCBI Taxonomy" id="117903"/>
    <lineage>
        <taxon>Eukaryota</taxon>
        <taxon>Metazoa</taxon>
        <taxon>Spiralia</taxon>
        <taxon>Lophotrochozoa</taxon>
        <taxon>Platyhelminthes</taxon>
        <taxon>Monogenea</taxon>
        <taxon>Polyopisthocotylea</taxon>
        <taxon>Polystomatidea</taxon>
        <taxon>Polystomatidae</taxon>
        <taxon>Protopolystoma</taxon>
    </lineage>
</organism>
<dbReference type="Proteomes" id="UP000784294">
    <property type="component" value="Unassembled WGS sequence"/>
</dbReference>